<feature type="domain" description="Heparinase II/III-like C-terminal" evidence="2">
    <location>
        <begin position="383"/>
        <end position="631"/>
    </location>
</feature>
<organism evidence="3 4">
    <name type="scientific">Alterisphingorhabdus coralli</name>
    <dbReference type="NCBI Taxonomy" id="3071408"/>
    <lineage>
        <taxon>Bacteria</taxon>
        <taxon>Pseudomonadati</taxon>
        <taxon>Pseudomonadota</taxon>
        <taxon>Alphaproteobacteria</taxon>
        <taxon>Sphingomonadales</taxon>
        <taxon>Sphingomonadaceae</taxon>
        <taxon>Alterisphingorhabdus (ex Yan et al. 2024)</taxon>
    </lineage>
</organism>
<sequence length="637" mass="69035">MNADPSANLTKKPIAADQASDIALPLGAVEARPDLILEAGQSEGGNTEICAAEAEEPASAAQPAEQLTDRALVIRADNEKGLSLSERLINGVYRLTWRTPLHKLRLRAAAPLRLQMVPDDPILGNATRGTAIRAGHFRYLGLEQPAKDYDFNAAKWPEGFQDYLHGFGWLRDLAAAAPREKVRSLAERLLQQWLANHGENVKVPAWRPDIAAWRLMNCAAYAPLIMGGRDKTHRKRVLTQLAVTARHLDRTANKAEPGIRRLTAWAGVVAASLLLPDGHPRRVYGEAGLRRAMLTTFGADGGVFSRAPMDQFQAIAVLSLLRSLYEQSEDADLPDAIYEALDMAMAAFQGVTHDDGSMAGWQGAPALNVEMLEHLVQASGTIARPLRQARYWGYQRITAGRTVVLADAGPPPIARHAATGCASTLAFEMSSNGQRIITSCGGASAEGAMLTEDVCQGLRATAAHSTLCLDDLNSTAILPKGKLGKGVNEVELERREIDAATRLEMSHDGYVRRHGLIHRRALVLKADGSELRGEDLLLPSAQSAKARKAGFDSLPLAIRFHLGQHVEAHCTEDAQGAIMRLDDGQLWQLRINQGQLTVEDSLWVNGYGRAKATKQVVLHGETGPGGSNFAWALKKMG</sequence>
<dbReference type="Pfam" id="PF07940">
    <property type="entry name" value="Hepar_II_III_C"/>
    <property type="match status" value="1"/>
</dbReference>
<name>A0AA97I1W8_9SPHN</name>
<dbReference type="GO" id="GO:0016829">
    <property type="term" value="F:lyase activity"/>
    <property type="evidence" value="ECO:0007669"/>
    <property type="project" value="InterPro"/>
</dbReference>
<dbReference type="AlphaFoldDB" id="A0AA97I1W8"/>
<dbReference type="Gene3D" id="2.70.98.70">
    <property type="match status" value="1"/>
</dbReference>
<evidence type="ECO:0000313" key="3">
    <source>
        <dbReference type="EMBL" id="WOE75170.1"/>
    </source>
</evidence>
<dbReference type="GO" id="GO:0030313">
    <property type="term" value="C:cell envelope"/>
    <property type="evidence" value="ECO:0007669"/>
    <property type="project" value="UniProtKB-SubCell"/>
</dbReference>
<comment type="subcellular location">
    <subcellularLocation>
        <location evidence="1">Cell envelope</location>
    </subcellularLocation>
</comment>
<evidence type="ECO:0000256" key="1">
    <source>
        <dbReference type="ARBA" id="ARBA00004196"/>
    </source>
</evidence>
<dbReference type="KEGG" id="acoa:RB602_00170"/>
<evidence type="ECO:0000259" key="2">
    <source>
        <dbReference type="Pfam" id="PF07940"/>
    </source>
</evidence>
<dbReference type="Gene3D" id="1.50.10.100">
    <property type="entry name" value="Chondroitin AC/alginate lyase"/>
    <property type="match status" value="1"/>
</dbReference>
<protein>
    <submittedName>
        <fullName evidence="3">Heparinase II/III family protein</fullName>
    </submittedName>
</protein>
<accession>A0AA97I1W8</accession>
<dbReference type="InterPro" id="IPR008929">
    <property type="entry name" value="Chondroitin_lyas"/>
</dbReference>
<dbReference type="Proteomes" id="UP001302429">
    <property type="component" value="Chromosome"/>
</dbReference>
<dbReference type="InterPro" id="IPR012480">
    <property type="entry name" value="Hepar_II_III_C"/>
</dbReference>
<dbReference type="RefSeq" id="WP_317081836.1">
    <property type="nucleotide sequence ID" value="NZ_CP136594.1"/>
</dbReference>
<gene>
    <name evidence="3" type="ORF">RB602_00170</name>
</gene>
<evidence type="ECO:0000313" key="4">
    <source>
        <dbReference type="Proteomes" id="UP001302429"/>
    </source>
</evidence>
<keyword evidence="4" id="KW-1185">Reference proteome</keyword>
<reference evidence="3 4" key="1">
    <citation type="submission" date="2023-10" db="EMBL/GenBank/DDBJ databases">
        <title>Complete genome sequence of a Sphingomonadaceae bacterium.</title>
        <authorList>
            <person name="Yan C."/>
        </authorList>
    </citation>
    <scope>NUCLEOTIDE SEQUENCE [LARGE SCALE GENOMIC DNA]</scope>
    <source>
        <strain evidence="3 4">SCSIO 66989</strain>
    </source>
</reference>
<proteinExistence type="predicted"/>
<dbReference type="EMBL" id="CP136594">
    <property type="protein sequence ID" value="WOE75170.1"/>
    <property type="molecule type" value="Genomic_DNA"/>
</dbReference>